<feature type="region of interest" description="Disordered" evidence="1">
    <location>
        <begin position="1"/>
        <end position="80"/>
    </location>
</feature>
<dbReference type="Proteomes" id="UP000507470">
    <property type="component" value="Unassembled WGS sequence"/>
</dbReference>
<reference evidence="2 3" key="1">
    <citation type="submission" date="2020-06" db="EMBL/GenBank/DDBJ databases">
        <authorList>
            <person name="Li R."/>
            <person name="Bekaert M."/>
        </authorList>
    </citation>
    <scope>NUCLEOTIDE SEQUENCE [LARGE SCALE GENOMIC DNA]</scope>
    <source>
        <strain evidence="3">wild</strain>
    </source>
</reference>
<name>A0A6J8E433_MYTCO</name>
<feature type="compositionally biased region" description="Polar residues" evidence="1">
    <location>
        <begin position="53"/>
        <end position="66"/>
    </location>
</feature>
<sequence>MSDDLFTSHVGNPSIPQGQPTVCYNRINTRQTDHQGQPTLNVRSELAEPARETLSSRQDVDNSYGTSEPGPSEGNKNGTFLSPVESYVQSLKLDKGISIFPGVNGPGNVLVAKDFSLEKQKLKKDKWILIERKPVSFENDQFCWVHWCSCNAVTSRQVSLLDSYINTSEEDFFEQYPDCLHLRASRKLFEKYDLDNSIVPTPDMNCRSEQEQDHDTYQTRNMIYEIPDTNILCCYSEELKRFGLVEWKNHRFSYYINIQNFIEELTEEHEQSKGYKPKLLSYKRIPYNLTDELAESLHQLKNIKRNVSELTPEDTVCRHCGNELESADPIENGWVAYESVPIITNTDICYAKAYYRPCTFCDSISFFEGQSICLLNCGRYLVGYDVLLRYMHGFLHGRSPLHTFYERFCDLHINYRNSAIRDVFSYQHLRHAWLHFLSLLDIDFTDGFSCPECGGDDGAAPSMLICDGTSLSFQRRMWQWDDLKDEPVKQLNRSSFHEKIFIPDFNTRKLLHRLAAGGQYIRGKTVKPLDKKEKEKLFKDIKEASLPLSNLLTEIECDPGSIAAYRKLLLSLASPSPVCSYVHPTTEVQDLLSEIFKEIDVRKNPILVEKIHKLIPIIFDVLENKSIAGSLKLLLKEMWNIAIDPFVDSIPDQESEEEIKNEEMAFFPSLPKIRNRGVFDQDKRNTRNNRNWKHVQKHIVDTLVFFLGFLQYFVHTECVMGSRLCKQMSHQMFLLPFFEQDSRLHQNILYMIMLANSIVIVSVEIQSFLKILSSMLIDYTGKTIQVAAMVINCLCIPSLIV</sequence>
<organism evidence="2 3">
    <name type="scientific">Mytilus coruscus</name>
    <name type="common">Sea mussel</name>
    <dbReference type="NCBI Taxonomy" id="42192"/>
    <lineage>
        <taxon>Eukaryota</taxon>
        <taxon>Metazoa</taxon>
        <taxon>Spiralia</taxon>
        <taxon>Lophotrochozoa</taxon>
        <taxon>Mollusca</taxon>
        <taxon>Bivalvia</taxon>
        <taxon>Autobranchia</taxon>
        <taxon>Pteriomorphia</taxon>
        <taxon>Mytilida</taxon>
        <taxon>Mytiloidea</taxon>
        <taxon>Mytilidae</taxon>
        <taxon>Mytilinae</taxon>
        <taxon>Mytilus</taxon>
    </lineage>
</organism>
<dbReference type="EMBL" id="CACVKT020008384">
    <property type="protein sequence ID" value="CAC5415147.1"/>
    <property type="molecule type" value="Genomic_DNA"/>
</dbReference>
<feature type="compositionally biased region" description="Polar residues" evidence="1">
    <location>
        <begin position="9"/>
        <end position="42"/>
    </location>
</feature>
<protein>
    <submittedName>
        <fullName evidence="2">Uncharacterized protein</fullName>
    </submittedName>
</protein>
<keyword evidence="3" id="KW-1185">Reference proteome</keyword>
<evidence type="ECO:0000313" key="2">
    <source>
        <dbReference type="EMBL" id="CAC5415147.1"/>
    </source>
</evidence>
<dbReference type="OrthoDB" id="6073341at2759"/>
<evidence type="ECO:0000313" key="3">
    <source>
        <dbReference type="Proteomes" id="UP000507470"/>
    </source>
</evidence>
<proteinExistence type="predicted"/>
<dbReference type="AlphaFoldDB" id="A0A6J8E433"/>
<accession>A0A6J8E433</accession>
<evidence type="ECO:0000256" key="1">
    <source>
        <dbReference type="SAM" id="MobiDB-lite"/>
    </source>
</evidence>
<gene>
    <name evidence="2" type="ORF">MCOR_47856</name>
</gene>